<dbReference type="EMBL" id="QPID01000002">
    <property type="protein sequence ID" value="RCU51797.1"/>
    <property type="molecule type" value="Genomic_DNA"/>
</dbReference>
<dbReference type="InterPro" id="IPR033900">
    <property type="entry name" value="Gram_neg_porin_domain"/>
</dbReference>
<feature type="domain" description="Porin" evidence="2">
    <location>
        <begin position="10"/>
        <end position="354"/>
    </location>
</feature>
<dbReference type="InterPro" id="IPR023614">
    <property type="entry name" value="Porin_dom_sf"/>
</dbReference>
<dbReference type="Proteomes" id="UP000252558">
    <property type="component" value="Unassembled WGS sequence"/>
</dbReference>
<comment type="caution">
    <text evidence="3">The sequence shown here is derived from an EMBL/GenBank/DDBJ whole genome shotgun (WGS) entry which is preliminary data.</text>
</comment>
<dbReference type="Pfam" id="PF13609">
    <property type="entry name" value="Porin_4"/>
    <property type="match status" value="1"/>
</dbReference>
<feature type="signal peptide" evidence="1">
    <location>
        <begin position="1"/>
        <end position="21"/>
    </location>
</feature>
<dbReference type="Gene3D" id="2.40.160.10">
    <property type="entry name" value="Porin"/>
    <property type="match status" value="1"/>
</dbReference>
<protein>
    <submittedName>
        <fullName evidence="3">Porin</fullName>
    </submittedName>
</protein>
<dbReference type="AlphaFoldDB" id="A0A368NMK0"/>
<sequence>MKLKALTVLIAAVLAAPSAFAEDDQARIDKLEQKVAELESQGQVHSWLNRFNVNGFATVGMGRASNDAGYADYDNDGFDFENDSILAVQTSYDVNDDISATLQLVTRGRQDWDLKAEWAFLSYQFDDATTIRGGKLRLPLYMLSDYLEVGYAYPWARPSEEVYGVIPVSTFTGFDVIHVIDFDESALTFQPIFGESTVDADDSRLGLETNFKKVYGLASTYDWDELTLRASYFHSETDIDPVPWLDDKTGEFYGLGARWDNGDWMVMGEFTRIEVDGQYPDTDSAYIGATYRYNQFSPYVMISWVESKDDGERTIPIPGVVSALNVERGTTSAGVRWDFMPNLAVKFDLTYTDDFDDTSGALSGNIGTIDIPGVGPVPVNTGEYDESFIYSVLIDVVF</sequence>
<proteinExistence type="predicted"/>
<keyword evidence="4" id="KW-1185">Reference proteome</keyword>
<evidence type="ECO:0000259" key="2">
    <source>
        <dbReference type="Pfam" id="PF13609"/>
    </source>
</evidence>
<feature type="chain" id="PRO_5016704214" evidence="1">
    <location>
        <begin position="22"/>
        <end position="398"/>
    </location>
</feature>
<accession>A0A368NMK0</accession>
<keyword evidence="1" id="KW-0732">Signal</keyword>
<dbReference type="RefSeq" id="WP_114337226.1">
    <property type="nucleotide sequence ID" value="NZ_QPID01000002.1"/>
</dbReference>
<dbReference type="OrthoDB" id="197869at2"/>
<evidence type="ECO:0000313" key="4">
    <source>
        <dbReference type="Proteomes" id="UP000252558"/>
    </source>
</evidence>
<reference evidence="3 4" key="1">
    <citation type="submission" date="2018-07" db="EMBL/GenBank/DDBJ databases">
        <title>Corallincola holothuriorum sp. nov., a new facultative anaerobe isolated from sea cucumber Apostichopus japonicus.</title>
        <authorList>
            <person name="Xia H."/>
        </authorList>
    </citation>
    <scope>NUCLEOTIDE SEQUENCE [LARGE SCALE GENOMIC DNA]</scope>
    <source>
        <strain evidence="3 4">C4</strain>
    </source>
</reference>
<dbReference type="SUPFAM" id="SSF56935">
    <property type="entry name" value="Porins"/>
    <property type="match status" value="1"/>
</dbReference>
<dbReference type="GO" id="GO:0016020">
    <property type="term" value="C:membrane"/>
    <property type="evidence" value="ECO:0007669"/>
    <property type="project" value="InterPro"/>
</dbReference>
<name>A0A368NMK0_9GAMM</name>
<dbReference type="GO" id="GO:0015288">
    <property type="term" value="F:porin activity"/>
    <property type="evidence" value="ECO:0007669"/>
    <property type="project" value="InterPro"/>
</dbReference>
<organism evidence="3 4">
    <name type="scientific">Corallincola holothuriorum</name>
    <dbReference type="NCBI Taxonomy" id="2282215"/>
    <lineage>
        <taxon>Bacteria</taxon>
        <taxon>Pseudomonadati</taxon>
        <taxon>Pseudomonadota</taxon>
        <taxon>Gammaproteobacteria</taxon>
        <taxon>Alteromonadales</taxon>
        <taxon>Psychromonadaceae</taxon>
        <taxon>Corallincola</taxon>
    </lineage>
</organism>
<gene>
    <name evidence="3" type="ORF">DU002_04835</name>
</gene>
<evidence type="ECO:0000256" key="1">
    <source>
        <dbReference type="SAM" id="SignalP"/>
    </source>
</evidence>
<evidence type="ECO:0000313" key="3">
    <source>
        <dbReference type="EMBL" id="RCU51797.1"/>
    </source>
</evidence>